<keyword evidence="6" id="KW-0106">Calcium</keyword>
<dbReference type="PANTHER" id="PTHR42693">
    <property type="entry name" value="ARYLSULFATASE FAMILY MEMBER"/>
    <property type="match status" value="1"/>
</dbReference>
<dbReference type="Proteomes" id="UP000600214">
    <property type="component" value="Unassembled WGS sequence"/>
</dbReference>
<dbReference type="SUPFAM" id="SSF53649">
    <property type="entry name" value="Alkaline phosphatase-like"/>
    <property type="match status" value="1"/>
</dbReference>
<comment type="similarity">
    <text evidence="2">Belongs to the sulfatase family.</text>
</comment>
<accession>A0ABQ1Z7I4</accession>
<dbReference type="CDD" id="cd16144">
    <property type="entry name" value="ARS_like"/>
    <property type="match status" value="1"/>
</dbReference>
<feature type="compositionally biased region" description="Polar residues" evidence="7">
    <location>
        <begin position="471"/>
        <end position="482"/>
    </location>
</feature>
<dbReference type="Pfam" id="PF00884">
    <property type="entry name" value="Sulfatase"/>
    <property type="match status" value="1"/>
</dbReference>
<gene>
    <name evidence="9" type="ORF">GCM10007423_52330</name>
</gene>
<evidence type="ECO:0000259" key="8">
    <source>
        <dbReference type="Pfam" id="PF00884"/>
    </source>
</evidence>
<dbReference type="InterPro" id="IPR000917">
    <property type="entry name" value="Sulfatase_N"/>
</dbReference>
<dbReference type="PANTHER" id="PTHR42693:SF42">
    <property type="entry name" value="ARYLSULFATASE G"/>
    <property type="match status" value="1"/>
</dbReference>
<dbReference type="InterPro" id="IPR050738">
    <property type="entry name" value="Sulfatase"/>
</dbReference>
<feature type="domain" description="Sulfatase N-terminal" evidence="8">
    <location>
        <begin position="42"/>
        <end position="364"/>
    </location>
</feature>
<comment type="cofactor">
    <cofactor evidence="1">
        <name>Ca(2+)</name>
        <dbReference type="ChEBI" id="CHEBI:29108"/>
    </cofactor>
</comment>
<dbReference type="InterPro" id="IPR017850">
    <property type="entry name" value="Alkaline_phosphatase_core_sf"/>
</dbReference>
<organism evidence="9 10">
    <name type="scientific">Dyadobacter endophyticus</name>
    <dbReference type="NCBI Taxonomy" id="1749036"/>
    <lineage>
        <taxon>Bacteria</taxon>
        <taxon>Pseudomonadati</taxon>
        <taxon>Bacteroidota</taxon>
        <taxon>Cytophagia</taxon>
        <taxon>Cytophagales</taxon>
        <taxon>Spirosomataceae</taxon>
        <taxon>Dyadobacter</taxon>
    </lineage>
</organism>
<evidence type="ECO:0000256" key="6">
    <source>
        <dbReference type="ARBA" id="ARBA00022837"/>
    </source>
</evidence>
<keyword evidence="5" id="KW-0378">Hydrolase</keyword>
<evidence type="ECO:0000256" key="5">
    <source>
        <dbReference type="ARBA" id="ARBA00022801"/>
    </source>
</evidence>
<keyword evidence="10" id="KW-1185">Reference proteome</keyword>
<feature type="region of interest" description="Disordered" evidence="7">
    <location>
        <begin position="469"/>
        <end position="503"/>
    </location>
</feature>
<dbReference type="Gene3D" id="3.40.720.10">
    <property type="entry name" value="Alkaline Phosphatase, subunit A"/>
    <property type="match status" value="1"/>
</dbReference>
<reference evidence="10" key="1">
    <citation type="journal article" date="2019" name="Int. J. Syst. Evol. Microbiol.">
        <title>The Global Catalogue of Microorganisms (GCM) 10K type strain sequencing project: providing services to taxonomists for standard genome sequencing and annotation.</title>
        <authorList>
            <consortium name="The Broad Institute Genomics Platform"/>
            <consortium name="The Broad Institute Genome Sequencing Center for Infectious Disease"/>
            <person name="Wu L."/>
            <person name="Ma J."/>
        </authorList>
    </citation>
    <scope>NUCLEOTIDE SEQUENCE [LARGE SCALE GENOMIC DNA]</scope>
    <source>
        <strain evidence="10">CGMCC 1.15288</strain>
    </source>
</reference>
<name>A0ABQ1Z7I4_9BACT</name>
<keyword evidence="3" id="KW-0479">Metal-binding</keyword>
<evidence type="ECO:0000256" key="7">
    <source>
        <dbReference type="SAM" id="MobiDB-lite"/>
    </source>
</evidence>
<evidence type="ECO:0000256" key="2">
    <source>
        <dbReference type="ARBA" id="ARBA00008779"/>
    </source>
</evidence>
<keyword evidence="4" id="KW-0732">Signal</keyword>
<evidence type="ECO:0000313" key="9">
    <source>
        <dbReference type="EMBL" id="GGH49971.1"/>
    </source>
</evidence>
<evidence type="ECO:0000256" key="1">
    <source>
        <dbReference type="ARBA" id="ARBA00001913"/>
    </source>
</evidence>
<comment type="caution">
    <text evidence="9">The sequence shown here is derived from an EMBL/GenBank/DDBJ whole genome shotgun (WGS) entry which is preliminary data.</text>
</comment>
<dbReference type="Gene3D" id="3.30.1120.10">
    <property type="match status" value="1"/>
</dbReference>
<dbReference type="EMBL" id="BMIA01000004">
    <property type="protein sequence ID" value="GGH49971.1"/>
    <property type="molecule type" value="Genomic_DNA"/>
</dbReference>
<sequence>MLIMRKYLYLVLFLTGFLSHSYARETVNGVVKDASGQTSDQPNILFILVDDWGWTDLSSAGSKYYETPNIDRLRKEGMWFSQAYSVGPNCAPSRASLMTGKYTPRHGIYTVGNADRGNSVDRKLIPIENNTVLNPSFVTIAEELKNAGYSTGLIGKWQLGGKGKGADAHAQGFDHVIGGTGGTSAYFYPYNKDGKASPHEGITTGGEGEYLTDRLTDEALKFLDGNKQKPFFLYLSYFAVHTPIEAKADIISKYKSKKADSNHYNPVYAAMIQSADEGIGRVLKQLDALNLAENTLVVFFSDNGGMGAVTAQHPLRGSKGMLYEGGVRVPLIVKWPGKTKAGSQTDSPVIGVDFYPTLLEVANIQKPLNTDVDGDSFVPLLSGKPAPQRDIFWHFPAYLEAYKGDKRNKDAFRTRPVSTIRSGDFKLHQFYEDGRVELYNIRADIGETKDLSKYNPVKTKELKDKLEAWKQKTNAPIPTQLNPEYAPGTQPKPNGAPTVATEE</sequence>
<protein>
    <submittedName>
        <fullName evidence="9">Aryl-sulfate sulfohydrolase</fullName>
    </submittedName>
</protein>
<evidence type="ECO:0000256" key="3">
    <source>
        <dbReference type="ARBA" id="ARBA00022723"/>
    </source>
</evidence>
<proteinExistence type="inferred from homology"/>
<evidence type="ECO:0000313" key="10">
    <source>
        <dbReference type="Proteomes" id="UP000600214"/>
    </source>
</evidence>
<evidence type="ECO:0000256" key="4">
    <source>
        <dbReference type="ARBA" id="ARBA00022729"/>
    </source>
</evidence>